<sequence length="268" mass="28834">MVAVADVPWLVIPTYNEAENLERVIGLSRQVLAAACPDGFRILVVDDRSPDGTGEMADRLAQAHPGEVQVLHRERPAGLGPAYLAGFDVALRGGATHVMEMDADLSHDPRDLARLLDAVRGGADLALGSRYVRGGGVAEWGLVRRLVSRGGSWYARRTLGLQVRDLTGGFKCFRADVLRTIELSTVRSVGYAFQVELTWRAVRSGFRVVEVPIVFRDRTAGSSKMHVGIAREAALLVPALRRSGWQPPPVPLAAPGPDPAPVPPVAGE</sequence>
<feature type="region of interest" description="Disordered" evidence="4">
    <location>
        <begin position="247"/>
        <end position="268"/>
    </location>
</feature>
<dbReference type="SUPFAM" id="SSF53448">
    <property type="entry name" value="Nucleotide-diphospho-sugar transferases"/>
    <property type="match status" value="1"/>
</dbReference>
<evidence type="ECO:0000256" key="1">
    <source>
        <dbReference type="ARBA" id="ARBA00006739"/>
    </source>
</evidence>
<gene>
    <name evidence="6" type="ORF">SK069_13975</name>
</gene>
<evidence type="ECO:0000313" key="7">
    <source>
        <dbReference type="Proteomes" id="UP001277761"/>
    </source>
</evidence>
<dbReference type="InterPro" id="IPR029044">
    <property type="entry name" value="Nucleotide-diphossugar_trans"/>
</dbReference>
<keyword evidence="2" id="KW-0328">Glycosyltransferase</keyword>
<accession>A0ABU4VLL5</accession>
<organism evidence="6 7">
    <name type="scientific">Patulibacter brassicae</name>
    <dbReference type="NCBI Taxonomy" id="1705717"/>
    <lineage>
        <taxon>Bacteria</taxon>
        <taxon>Bacillati</taxon>
        <taxon>Actinomycetota</taxon>
        <taxon>Thermoleophilia</taxon>
        <taxon>Solirubrobacterales</taxon>
        <taxon>Patulibacteraceae</taxon>
        <taxon>Patulibacter</taxon>
    </lineage>
</organism>
<dbReference type="RefSeq" id="WP_319954866.1">
    <property type="nucleotide sequence ID" value="NZ_JAXAVX010000007.1"/>
</dbReference>
<dbReference type="Proteomes" id="UP001277761">
    <property type="component" value="Unassembled WGS sequence"/>
</dbReference>
<dbReference type="InterPro" id="IPR039528">
    <property type="entry name" value="DPM1-like"/>
</dbReference>
<evidence type="ECO:0000256" key="4">
    <source>
        <dbReference type="SAM" id="MobiDB-lite"/>
    </source>
</evidence>
<evidence type="ECO:0000256" key="2">
    <source>
        <dbReference type="ARBA" id="ARBA00022676"/>
    </source>
</evidence>
<dbReference type="EMBL" id="JAXAVX010000007">
    <property type="protein sequence ID" value="MDX8152710.1"/>
    <property type="molecule type" value="Genomic_DNA"/>
</dbReference>
<evidence type="ECO:0000256" key="3">
    <source>
        <dbReference type="ARBA" id="ARBA00022679"/>
    </source>
</evidence>
<feature type="domain" description="Glycosyltransferase 2-like" evidence="5">
    <location>
        <begin position="10"/>
        <end position="180"/>
    </location>
</feature>
<comment type="similarity">
    <text evidence="1">Belongs to the glycosyltransferase 2 family.</text>
</comment>
<reference evidence="6 7" key="1">
    <citation type="submission" date="2023-11" db="EMBL/GenBank/DDBJ databases">
        <authorList>
            <person name="Xu M."/>
            <person name="Jiang T."/>
        </authorList>
    </citation>
    <scope>NUCLEOTIDE SEQUENCE [LARGE SCALE GENOMIC DNA]</scope>
    <source>
        <strain evidence="6 7">SD</strain>
    </source>
</reference>
<dbReference type="Gene3D" id="3.90.550.10">
    <property type="entry name" value="Spore Coat Polysaccharide Biosynthesis Protein SpsA, Chain A"/>
    <property type="match status" value="1"/>
</dbReference>
<dbReference type="PANTHER" id="PTHR43398:SF1">
    <property type="entry name" value="DOLICHOL-PHOSPHATE MANNOSYLTRANSFERASE SUBUNIT 1"/>
    <property type="match status" value="1"/>
</dbReference>
<name>A0ABU4VLL5_9ACTN</name>
<comment type="caution">
    <text evidence="6">The sequence shown here is derived from an EMBL/GenBank/DDBJ whole genome shotgun (WGS) entry which is preliminary data.</text>
</comment>
<keyword evidence="3" id="KW-0808">Transferase</keyword>
<keyword evidence="7" id="KW-1185">Reference proteome</keyword>
<dbReference type="CDD" id="cd06442">
    <property type="entry name" value="DPM1_like"/>
    <property type="match status" value="1"/>
</dbReference>
<evidence type="ECO:0000259" key="5">
    <source>
        <dbReference type="Pfam" id="PF00535"/>
    </source>
</evidence>
<proteinExistence type="inferred from homology"/>
<protein>
    <submittedName>
        <fullName evidence="6">Polyprenol monophosphomannose synthase</fullName>
    </submittedName>
</protein>
<dbReference type="PANTHER" id="PTHR43398">
    <property type="entry name" value="DOLICHOL-PHOSPHATE MANNOSYLTRANSFERASE SUBUNIT 1"/>
    <property type="match status" value="1"/>
</dbReference>
<dbReference type="Pfam" id="PF00535">
    <property type="entry name" value="Glycos_transf_2"/>
    <property type="match status" value="1"/>
</dbReference>
<dbReference type="InterPro" id="IPR001173">
    <property type="entry name" value="Glyco_trans_2-like"/>
</dbReference>
<evidence type="ECO:0000313" key="6">
    <source>
        <dbReference type="EMBL" id="MDX8152710.1"/>
    </source>
</evidence>